<evidence type="ECO:0000256" key="2">
    <source>
        <dbReference type="ARBA" id="ARBA00022552"/>
    </source>
</evidence>
<evidence type="ECO:0000256" key="3">
    <source>
        <dbReference type="ARBA" id="ARBA00022603"/>
    </source>
</evidence>
<keyword evidence="5 7" id="KW-0949">S-adenosyl-L-methionine</keyword>
<evidence type="ECO:0000259" key="9">
    <source>
        <dbReference type="SMART" id="SM00650"/>
    </source>
</evidence>
<keyword evidence="2 7" id="KW-0698">rRNA processing</keyword>
<dbReference type="SMART" id="SM00650">
    <property type="entry name" value="rADc"/>
    <property type="match status" value="1"/>
</dbReference>
<evidence type="ECO:0000256" key="5">
    <source>
        <dbReference type="ARBA" id="ARBA00022691"/>
    </source>
</evidence>
<keyword evidence="1 7" id="KW-0963">Cytoplasm</keyword>
<dbReference type="HAMAP" id="MF_00607">
    <property type="entry name" value="16SrRNA_methyltr_A"/>
    <property type="match status" value="1"/>
</dbReference>
<dbReference type="PROSITE" id="PS01131">
    <property type="entry name" value="RRNA_A_DIMETH"/>
    <property type="match status" value="1"/>
</dbReference>
<feature type="domain" description="Ribosomal RNA adenine methylase transferase N-terminal" evidence="9">
    <location>
        <begin position="41"/>
        <end position="214"/>
    </location>
</feature>
<protein>
    <recommendedName>
        <fullName evidence="7">Ribosomal RNA small subunit methyltransferase A</fullName>
        <ecNumber evidence="7">2.1.1.182</ecNumber>
    </recommendedName>
    <alternativeName>
        <fullName evidence="7">16S rRNA (adenine(1518)-N(6)/adenine(1519)-N(6))-dimethyltransferase</fullName>
    </alternativeName>
    <alternativeName>
        <fullName evidence="7">16S rRNA dimethyladenosine transferase</fullName>
    </alternativeName>
    <alternativeName>
        <fullName evidence="7">16S rRNA dimethylase</fullName>
    </alternativeName>
    <alternativeName>
        <fullName evidence="7">S-adenosylmethionine-6-N', N'-adenosyl(rRNA) dimethyltransferase</fullName>
    </alternativeName>
</protein>
<dbReference type="InterPro" id="IPR029063">
    <property type="entry name" value="SAM-dependent_MTases_sf"/>
</dbReference>
<evidence type="ECO:0000256" key="6">
    <source>
        <dbReference type="ARBA" id="ARBA00022884"/>
    </source>
</evidence>
<proteinExistence type="inferred from homology"/>
<keyword evidence="3 7" id="KW-0489">Methyltransferase</keyword>
<dbReference type="InterPro" id="IPR020598">
    <property type="entry name" value="rRNA_Ade_methylase_Trfase_N"/>
</dbReference>
<dbReference type="Pfam" id="PF00398">
    <property type="entry name" value="RrnaAD"/>
    <property type="match status" value="1"/>
</dbReference>
<dbReference type="PROSITE" id="PS51689">
    <property type="entry name" value="SAM_RNA_A_N6_MT"/>
    <property type="match status" value="1"/>
</dbReference>
<dbReference type="PANTHER" id="PTHR11727:SF7">
    <property type="entry name" value="DIMETHYLADENOSINE TRANSFERASE-RELATED"/>
    <property type="match status" value="1"/>
</dbReference>
<dbReference type="AlphaFoldDB" id="A0A1S7LJA5"/>
<gene>
    <name evidence="7 10" type="primary">ksgA</name>
    <name evidence="7" type="synonym">rsmA</name>
    <name evidence="10" type="ORF">MAGMO_2024</name>
</gene>
<accession>A0A1S7LJA5</accession>
<evidence type="ECO:0000256" key="1">
    <source>
        <dbReference type="ARBA" id="ARBA00022490"/>
    </source>
</evidence>
<dbReference type="GO" id="GO:0005829">
    <property type="term" value="C:cytosol"/>
    <property type="evidence" value="ECO:0007669"/>
    <property type="project" value="TreeGrafter"/>
</dbReference>
<evidence type="ECO:0000313" key="10">
    <source>
        <dbReference type="EMBL" id="CRH06197.1"/>
    </source>
</evidence>
<comment type="function">
    <text evidence="7">Specifically dimethylates two adjacent adenosines (A1518 and A1519) in the loop of a conserved hairpin near the 3'-end of 16S rRNA in the 30S particle. May play a critical role in biogenesis of 30S subunits.</text>
</comment>
<keyword evidence="6 7" id="KW-0694">RNA-binding</keyword>
<evidence type="ECO:0000256" key="8">
    <source>
        <dbReference type="PROSITE-ProRule" id="PRU01026"/>
    </source>
</evidence>
<dbReference type="Gene3D" id="1.10.8.100">
    <property type="entry name" value="Ribosomal RNA adenine dimethylase-like, domain 2"/>
    <property type="match status" value="1"/>
</dbReference>
<feature type="binding site" evidence="7 8">
    <location>
        <position position="34"/>
    </location>
    <ligand>
        <name>S-adenosyl-L-methionine</name>
        <dbReference type="ChEBI" id="CHEBI:59789"/>
    </ligand>
</feature>
<evidence type="ECO:0000256" key="4">
    <source>
        <dbReference type="ARBA" id="ARBA00022679"/>
    </source>
</evidence>
<dbReference type="GO" id="GO:0003723">
    <property type="term" value="F:RNA binding"/>
    <property type="evidence" value="ECO:0007669"/>
    <property type="project" value="UniProtKB-UniRule"/>
</dbReference>
<dbReference type="SUPFAM" id="SSF53335">
    <property type="entry name" value="S-adenosyl-L-methionine-dependent methyltransferases"/>
    <property type="match status" value="1"/>
</dbReference>
<feature type="binding site" evidence="7 8">
    <location>
        <position position="107"/>
    </location>
    <ligand>
        <name>S-adenosyl-L-methionine</name>
        <dbReference type="ChEBI" id="CHEBI:59789"/>
    </ligand>
</feature>
<name>A0A1S7LJA5_MAGMO</name>
<reference evidence="10" key="1">
    <citation type="submission" date="2015-04" db="EMBL/GenBank/DDBJ databases">
        <authorList>
            <person name="Syromyatnikov M.Y."/>
            <person name="Popov V.N."/>
        </authorList>
    </citation>
    <scope>NUCLEOTIDE SEQUENCE</scope>
    <source>
        <strain evidence="10">MO-1</strain>
    </source>
</reference>
<comment type="catalytic activity">
    <reaction evidence="7">
        <text>adenosine(1518)/adenosine(1519) in 16S rRNA + 4 S-adenosyl-L-methionine = N(6)-dimethyladenosine(1518)/N(6)-dimethyladenosine(1519) in 16S rRNA + 4 S-adenosyl-L-homocysteine + 4 H(+)</text>
        <dbReference type="Rhea" id="RHEA:19609"/>
        <dbReference type="Rhea" id="RHEA-COMP:10232"/>
        <dbReference type="Rhea" id="RHEA-COMP:10233"/>
        <dbReference type="ChEBI" id="CHEBI:15378"/>
        <dbReference type="ChEBI" id="CHEBI:57856"/>
        <dbReference type="ChEBI" id="CHEBI:59789"/>
        <dbReference type="ChEBI" id="CHEBI:74411"/>
        <dbReference type="ChEBI" id="CHEBI:74493"/>
        <dbReference type="EC" id="2.1.1.182"/>
    </reaction>
</comment>
<comment type="similarity">
    <text evidence="7">Belongs to the class I-like SAM-binding methyltransferase superfamily. rRNA adenine N(6)-methyltransferase family. RsmA subfamily.</text>
</comment>
<dbReference type="FunFam" id="1.10.8.100:FF:000001">
    <property type="entry name" value="Ribosomal RNA small subunit methyltransferase A"/>
    <property type="match status" value="1"/>
</dbReference>
<dbReference type="NCBIfam" id="TIGR00755">
    <property type="entry name" value="ksgA"/>
    <property type="match status" value="1"/>
</dbReference>
<feature type="binding site" evidence="7 8">
    <location>
        <position position="82"/>
    </location>
    <ligand>
        <name>S-adenosyl-L-methionine</name>
        <dbReference type="ChEBI" id="CHEBI:59789"/>
    </ligand>
</feature>
<feature type="binding site" evidence="7 8">
    <location>
        <position position="36"/>
    </location>
    <ligand>
        <name>S-adenosyl-L-methionine</name>
        <dbReference type="ChEBI" id="CHEBI:59789"/>
    </ligand>
</feature>
<dbReference type="EMBL" id="LO017727">
    <property type="protein sequence ID" value="CRH06197.1"/>
    <property type="molecule type" value="Genomic_DNA"/>
</dbReference>
<dbReference type="InterPro" id="IPR020596">
    <property type="entry name" value="rRNA_Ade_Mease_Trfase_CS"/>
</dbReference>
<keyword evidence="4 7" id="KW-0808">Transferase</keyword>
<dbReference type="InterPro" id="IPR001737">
    <property type="entry name" value="KsgA/Erm"/>
</dbReference>
<organism evidence="10">
    <name type="scientific">Magnetococcus massalia (strain MO-1)</name>
    <dbReference type="NCBI Taxonomy" id="451514"/>
    <lineage>
        <taxon>Bacteria</taxon>
        <taxon>Pseudomonadati</taxon>
        <taxon>Pseudomonadota</taxon>
        <taxon>Magnetococcia</taxon>
        <taxon>Magnetococcales</taxon>
        <taxon>Magnetococcaceae</taxon>
        <taxon>Magnetococcus</taxon>
    </lineage>
</organism>
<sequence>MAILAGEERMSTAIRLKRLLAEHGIAPKKRLGQNFLIDPTVAPQIVSLAGVQAGDRVVEIGPGVGSLSVPLMQVAGDLHVVERDDEVLPALRVECSGLGALHVVREDALKMNFLALAEKLGGKLKLVANLPYNISSPLMMHLLGHHEAFESMTLMFQKEVGERLTAEPSTKAYGSMTVQCRLWMDIQMGFEVPQGAFYPAPKVVSAVIHSRVREAPLVPVADEALFHQVVRASFAQRRKTLRNSLKTMSADAPFWLDEAGIDGGVRAETLEVADFVRITEVAAKSL</sequence>
<dbReference type="InterPro" id="IPR023165">
    <property type="entry name" value="rRNA_Ade_diMease-like_C"/>
</dbReference>
<evidence type="ECO:0000256" key="7">
    <source>
        <dbReference type="HAMAP-Rule" id="MF_00607"/>
    </source>
</evidence>
<feature type="binding site" evidence="7 8">
    <location>
        <position position="129"/>
    </location>
    <ligand>
        <name>S-adenosyl-L-methionine</name>
        <dbReference type="ChEBI" id="CHEBI:59789"/>
    </ligand>
</feature>
<feature type="binding site" evidence="7 8">
    <location>
        <position position="61"/>
    </location>
    <ligand>
        <name>S-adenosyl-L-methionine</name>
        <dbReference type="ChEBI" id="CHEBI:59789"/>
    </ligand>
</feature>
<dbReference type="PANTHER" id="PTHR11727">
    <property type="entry name" value="DIMETHYLADENOSINE TRANSFERASE"/>
    <property type="match status" value="1"/>
</dbReference>
<comment type="subcellular location">
    <subcellularLocation>
        <location evidence="7">Cytoplasm</location>
    </subcellularLocation>
</comment>
<dbReference type="EC" id="2.1.1.182" evidence="7"/>
<dbReference type="Gene3D" id="3.40.50.150">
    <property type="entry name" value="Vaccinia Virus protein VP39"/>
    <property type="match status" value="1"/>
</dbReference>
<dbReference type="InterPro" id="IPR011530">
    <property type="entry name" value="rRNA_adenine_dimethylase"/>
</dbReference>
<dbReference type="GO" id="GO:0052908">
    <property type="term" value="F:16S rRNA (adenine(1518)-N(6)/adenine(1519)-N(6))-dimethyltransferase activity"/>
    <property type="evidence" value="ECO:0007669"/>
    <property type="project" value="UniProtKB-EC"/>
</dbReference>